<evidence type="ECO:0000313" key="1">
    <source>
        <dbReference type="EMBL" id="RMX40462.1"/>
    </source>
</evidence>
<sequence>MSKCPTCNKEVFFGLFSQTPKRLGITNDPSWRGRMVNHTAISHVTVTCLALKGMVMVEQNPTHTTKDIKLSFLKSILVREREYSLR</sequence>
<protein>
    <submittedName>
        <fullName evidence="1">Uncharacterized protein</fullName>
    </submittedName>
</protein>
<evidence type="ECO:0000313" key="2">
    <source>
        <dbReference type="Proteomes" id="UP000275408"/>
    </source>
</evidence>
<keyword evidence="2" id="KW-1185">Reference proteome</keyword>
<gene>
    <name evidence="1" type="ORF">pdam_00009448</name>
</gene>
<dbReference type="Proteomes" id="UP000275408">
    <property type="component" value="Unassembled WGS sequence"/>
</dbReference>
<dbReference type="AlphaFoldDB" id="A0A3M6TGD2"/>
<reference evidence="1 2" key="1">
    <citation type="journal article" date="2018" name="Sci. Rep.">
        <title>Comparative analysis of the Pocillopora damicornis genome highlights role of immune system in coral evolution.</title>
        <authorList>
            <person name="Cunning R."/>
            <person name="Bay R.A."/>
            <person name="Gillette P."/>
            <person name="Baker A.C."/>
            <person name="Traylor-Knowles N."/>
        </authorList>
    </citation>
    <scope>NUCLEOTIDE SEQUENCE [LARGE SCALE GENOMIC DNA]</scope>
    <source>
        <strain evidence="1">RSMAS</strain>
        <tissue evidence="1">Whole animal</tissue>
    </source>
</reference>
<dbReference type="EMBL" id="RCHS01003631">
    <property type="protein sequence ID" value="RMX40462.1"/>
    <property type="molecule type" value="Genomic_DNA"/>
</dbReference>
<name>A0A3M6TGD2_POCDA</name>
<proteinExistence type="predicted"/>
<comment type="caution">
    <text evidence="1">The sequence shown here is derived from an EMBL/GenBank/DDBJ whole genome shotgun (WGS) entry which is preliminary data.</text>
</comment>
<accession>A0A3M6TGD2</accession>
<organism evidence="1 2">
    <name type="scientific">Pocillopora damicornis</name>
    <name type="common">Cauliflower coral</name>
    <name type="synonym">Millepora damicornis</name>
    <dbReference type="NCBI Taxonomy" id="46731"/>
    <lineage>
        <taxon>Eukaryota</taxon>
        <taxon>Metazoa</taxon>
        <taxon>Cnidaria</taxon>
        <taxon>Anthozoa</taxon>
        <taxon>Hexacorallia</taxon>
        <taxon>Scleractinia</taxon>
        <taxon>Astrocoeniina</taxon>
        <taxon>Pocilloporidae</taxon>
        <taxon>Pocillopora</taxon>
    </lineage>
</organism>